<sequence length="638" mass="69652">MTTKLTFIVLTFFCALFSINLTEAQGNIKYGPDYIVLEAEDTETPLGNLWTVRQPGDPGYLEYLFYPGSSPDPANNTYLEYTGPWQGAGSELEYKFICPKTGTYQVAMRMHSPLRESNNPNKGKWLTPAGETDPVWWELADLRNDFFIKMEGDFTSGSTKHSVSDLKTFHKFFGRGANNWGTCINLEHNGNNGVFYNLTEGEEYTFFLKGRSNTAIVDYIAFYDTDYLTHNINNQSTDLALQLPEEIRPYAEPTGIAISPDPKNLRVGTYSQLETLMTPTNGNPSATWSSTNNAIVSVDQNGVITAEGTEGQTATITARSNLDNSLVATSEITLVAFFNIPVTSVSVFPDNIIIVENDTKQLTATILPADSDNKNVTWSSSNDAIAIVDQNGNVTGIAKGTVKIRATSKDNNTIYDEADVEIGALIPQAVSINKINGITVEAFKTQRSGRIEIGEVLSLEVSYSNITAFSGGFARVVVRYAINNGGTAVGPNLTINNIPIGAAQITETVNYTVANHNTGNSSESAVLQIFAALNFGNINSLYSGFEIVPAGSLSTQDNVLKNSIKLFPNPAKDFVTIENINFNSPLKAEIYNMNGALVQTNIINSKTHKVSTHQLNPGLYIIQFKSDVAVTTKKLIIK</sequence>
<dbReference type="EMBL" id="BMWZ01000002">
    <property type="protein sequence ID" value="GGZ73190.1"/>
    <property type="molecule type" value="Genomic_DNA"/>
</dbReference>
<proteinExistence type="predicted"/>
<name>A0A918V6J8_9FLAO</name>
<dbReference type="RefSeq" id="WP_189359482.1">
    <property type="nucleotide sequence ID" value="NZ_BMWZ01000002.1"/>
</dbReference>
<evidence type="ECO:0000256" key="1">
    <source>
        <dbReference type="ARBA" id="ARBA00022729"/>
    </source>
</evidence>
<reference evidence="4" key="1">
    <citation type="journal article" date="2014" name="Int. J. Syst. Evol. Microbiol.">
        <title>Complete genome sequence of Corynebacterium casei LMG S-19264T (=DSM 44701T), isolated from a smear-ripened cheese.</title>
        <authorList>
            <consortium name="US DOE Joint Genome Institute (JGI-PGF)"/>
            <person name="Walter F."/>
            <person name="Albersmeier A."/>
            <person name="Kalinowski J."/>
            <person name="Ruckert C."/>
        </authorList>
    </citation>
    <scope>NUCLEOTIDE SEQUENCE</scope>
    <source>
        <strain evidence="4">KCTC 12710</strain>
    </source>
</reference>
<dbReference type="NCBIfam" id="TIGR04183">
    <property type="entry name" value="Por_Secre_tail"/>
    <property type="match status" value="1"/>
</dbReference>
<dbReference type="SMART" id="SM00635">
    <property type="entry name" value="BID_2"/>
    <property type="match status" value="2"/>
</dbReference>
<organism evidence="4 5">
    <name type="scientific">Algibacter mikhailovii</name>
    <dbReference type="NCBI Taxonomy" id="425498"/>
    <lineage>
        <taxon>Bacteria</taxon>
        <taxon>Pseudomonadati</taxon>
        <taxon>Bacteroidota</taxon>
        <taxon>Flavobacteriia</taxon>
        <taxon>Flavobacteriales</taxon>
        <taxon>Flavobacteriaceae</taxon>
        <taxon>Algibacter</taxon>
    </lineage>
</organism>
<keyword evidence="1 2" id="KW-0732">Signal</keyword>
<feature type="domain" description="BIG2" evidence="3">
    <location>
        <begin position="252"/>
        <end position="330"/>
    </location>
</feature>
<dbReference type="InterPro" id="IPR003343">
    <property type="entry name" value="Big_2"/>
</dbReference>
<evidence type="ECO:0000256" key="2">
    <source>
        <dbReference type="SAM" id="SignalP"/>
    </source>
</evidence>
<protein>
    <recommendedName>
        <fullName evidence="3">BIG2 domain-containing protein</fullName>
    </recommendedName>
</protein>
<dbReference type="Gene3D" id="2.60.40.1080">
    <property type="match status" value="2"/>
</dbReference>
<dbReference type="Pfam" id="PF02368">
    <property type="entry name" value="Big_2"/>
    <property type="match status" value="2"/>
</dbReference>
<dbReference type="SUPFAM" id="SSF49373">
    <property type="entry name" value="Invasin/intimin cell-adhesion fragments"/>
    <property type="match status" value="2"/>
</dbReference>
<dbReference type="InterPro" id="IPR026444">
    <property type="entry name" value="Secre_tail"/>
</dbReference>
<reference evidence="4" key="2">
    <citation type="submission" date="2020-09" db="EMBL/GenBank/DDBJ databases">
        <authorList>
            <person name="Sun Q."/>
            <person name="Kim S."/>
        </authorList>
    </citation>
    <scope>NUCLEOTIDE SEQUENCE</scope>
    <source>
        <strain evidence="4">KCTC 12710</strain>
    </source>
</reference>
<evidence type="ECO:0000313" key="4">
    <source>
        <dbReference type="EMBL" id="GGZ73190.1"/>
    </source>
</evidence>
<keyword evidence="5" id="KW-1185">Reference proteome</keyword>
<gene>
    <name evidence="4" type="ORF">GCM10007028_07940</name>
</gene>
<feature type="chain" id="PRO_5037379807" description="BIG2 domain-containing protein" evidence="2">
    <location>
        <begin position="25"/>
        <end position="638"/>
    </location>
</feature>
<feature type="domain" description="BIG2" evidence="3">
    <location>
        <begin position="341"/>
        <end position="418"/>
    </location>
</feature>
<comment type="caution">
    <text evidence="4">The sequence shown here is derived from an EMBL/GenBank/DDBJ whole genome shotgun (WGS) entry which is preliminary data.</text>
</comment>
<dbReference type="AlphaFoldDB" id="A0A918V6J8"/>
<feature type="signal peptide" evidence="2">
    <location>
        <begin position="1"/>
        <end position="24"/>
    </location>
</feature>
<dbReference type="Pfam" id="PF18962">
    <property type="entry name" value="Por_Secre_tail"/>
    <property type="match status" value="1"/>
</dbReference>
<dbReference type="InterPro" id="IPR008964">
    <property type="entry name" value="Invasin/intimin_cell_adhesion"/>
</dbReference>
<evidence type="ECO:0000259" key="3">
    <source>
        <dbReference type="SMART" id="SM00635"/>
    </source>
</evidence>
<accession>A0A918V6J8</accession>
<dbReference type="Proteomes" id="UP000636004">
    <property type="component" value="Unassembled WGS sequence"/>
</dbReference>
<evidence type="ECO:0000313" key="5">
    <source>
        <dbReference type="Proteomes" id="UP000636004"/>
    </source>
</evidence>